<organism evidence="2 3">
    <name type="scientific">Phytohabitans kaempferiae</name>
    <dbReference type="NCBI Taxonomy" id="1620943"/>
    <lineage>
        <taxon>Bacteria</taxon>
        <taxon>Bacillati</taxon>
        <taxon>Actinomycetota</taxon>
        <taxon>Actinomycetes</taxon>
        <taxon>Micromonosporales</taxon>
        <taxon>Micromonosporaceae</taxon>
    </lineage>
</organism>
<sequence>MNASVTTDPLASVINAPDPVAAWAGLELADQRPFIDRLCTVTILPSGRRGRGFDPSTVSVDHKHNLGGPPADAMAA</sequence>
<comment type="caution">
    <text evidence="2">The sequence shown here is derived from an EMBL/GenBank/DDBJ whole genome shotgun (WGS) entry which is preliminary data.</text>
</comment>
<keyword evidence="3" id="KW-1185">Reference proteome</keyword>
<evidence type="ECO:0000313" key="2">
    <source>
        <dbReference type="EMBL" id="MFC0530575.1"/>
    </source>
</evidence>
<reference evidence="2 3" key="1">
    <citation type="submission" date="2024-09" db="EMBL/GenBank/DDBJ databases">
        <authorList>
            <person name="Sun Q."/>
            <person name="Mori K."/>
        </authorList>
    </citation>
    <scope>NUCLEOTIDE SEQUENCE [LARGE SCALE GENOMIC DNA]</scope>
    <source>
        <strain evidence="2 3">TBRC 3947</strain>
    </source>
</reference>
<feature type="region of interest" description="Disordered" evidence="1">
    <location>
        <begin position="50"/>
        <end position="76"/>
    </location>
</feature>
<proteinExistence type="predicted"/>
<evidence type="ECO:0000256" key="1">
    <source>
        <dbReference type="SAM" id="MobiDB-lite"/>
    </source>
</evidence>
<gene>
    <name evidence="2" type="ORF">ACFFIA_23210</name>
</gene>
<name>A0ABV6M787_9ACTN</name>
<dbReference type="EMBL" id="JBHLUH010000048">
    <property type="protein sequence ID" value="MFC0530575.1"/>
    <property type="molecule type" value="Genomic_DNA"/>
</dbReference>
<protein>
    <submittedName>
        <fullName evidence="2">Uncharacterized protein</fullName>
    </submittedName>
</protein>
<dbReference type="RefSeq" id="WP_377253733.1">
    <property type="nucleotide sequence ID" value="NZ_JBHLUH010000048.1"/>
</dbReference>
<accession>A0ABV6M787</accession>
<dbReference type="Proteomes" id="UP001589867">
    <property type="component" value="Unassembled WGS sequence"/>
</dbReference>
<evidence type="ECO:0000313" key="3">
    <source>
        <dbReference type="Proteomes" id="UP001589867"/>
    </source>
</evidence>